<dbReference type="Proteomes" id="UP000738376">
    <property type="component" value="Unassembled WGS sequence"/>
</dbReference>
<keyword evidence="2" id="KW-1185">Reference proteome</keyword>
<organism evidence="1 2">
    <name type="scientific">Pseudanabaena yagii GIHE-NHR1</name>
    <dbReference type="NCBI Taxonomy" id="2722753"/>
    <lineage>
        <taxon>Bacteria</taxon>
        <taxon>Bacillati</taxon>
        <taxon>Cyanobacteriota</taxon>
        <taxon>Cyanophyceae</taxon>
        <taxon>Pseudanabaenales</taxon>
        <taxon>Pseudanabaenaceae</taxon>
        <taxon>Pseudanabaena</taxon>
        <taxon>Pseudanabaena yagii</taxon>
    </lineage>
</organism>
<name>A0ABX1LKF0_9CYAN</name>
<dbReference type="EMBL" id="JAAVJL010000001">
    <property type="protein sequence ID" value="NMF56553.1"/>
    <property type="molecule type" value="Genomic_DNA"/>
</dbReference>
<gene>
    <name evidence="1" type="ORF">HC246_00550</name>
</gene>
<protein>
    <submittedName>
        <fullName evidence="1">Uncharacterized protein</fullName>
    </submittedName>
</protein>
<sequence>MVDPSQPTQQSDTEMLAVPKELALSIREIIYLYHHHNKQNVLEAVRNMIAAAKDDQIYPILKNQNLTNYSHNSELENDEDFRKSWDDILNVQVYIDTEIFGELDPRPPALVEINSNSVDSETVIQHTEATEAYVQAWKELAQNMSSFPDDLFTRLWTTIEIAKIVECSPSSLRRARRSGRLPIRIKNLILDCISHDGKRSLWFVRPA</sequence>
<accession>A0ABX1LKF0</accession>
<dbReference type="RefSeq" id="WP_169361686.1">
    <property type="nucleotide sequence ID" value="NZ_JAAVJL010000001.1"/>
</dbReference>
<evidence type="ECO:0000313" key="1">
    <source>
        <dbReference type="EMBL" id="NMF56553.1"/>
    </source>
</evidence>
<comment type="caution">
    <text evidence="1">The sequence shown here is derived from an EMBL/GenBank/DDBJ whole genome shotgun (WGS) entry which is preliminary data.</text>
</comment>
<reference evidence="1 2" key="1">
    <citation type="submission" date="2020-03" db="EMBL/GenBank/DDBJ databases">
        <title>Draft Genome Sequence of 2-Methylisoborneol Producing Pseudanabaena yagii Strain GIHE-NHR1 Isolated from North Han River in South Korea.</title>
        <authorList>
            <person name="Jeong J."/>
        </authorList>
    </citation>
    <scope>NUCLEOTIDE SEQUENCE [LARGE SCALE GENOMIC DNA]</scope>
    <source>
        <strain evidence="1 2">GIHE-NHR1</strain>
    </source>
</reference>
<evidence type="ECO:0000313" key="2">
    <source>
        <dbReference type="Proteomes" id="UP000738376"/>
    </source>
</evidence>
<proteinExistence type="predicted"/>